<dbReference type="AlphaFoldDB" id="A0A2P2KLB3"/>
<protein>
    <submittedName>
        <fullName evidence="1">Thioredoxin O2</fullName>
    </submittedName>
</protein>
<accession>A0A2P2KLB3</accession>
<name>A0A2P2KLB3_RHIMU</name>
<evidence type="ECO:0000313" key="1">
    <source>
        <dbReference type="EMBL" id="MBX06507.1"/>
    </source>
</evidence>
<sequence length="67" mass="7486">MRNDSLVVGRTLLMEQVVPKGFIPPFSSSMGWEKVSSLPIFLPGYLARHIISSSNCLLLLIYRCICS</sequence>
<proteinExistence type="predicted"/>
<reference evidence="1" key="1">
    <citation type="submission" date="2018-02" db="EMBL/GenBank/DDBJ databases">
        <title>Rhizophora mucronata_Transcriptome.</title>
        <authorList>
            <person name="Meera S.P."/>
            <person name="Sreeshan A."/>
            <person name="Augustine A."/>
        </authorList>
    </citation>
    <scope>NUCLEOTIDE SEQUENCE</scope>
    <source>
        <tissue evidence="1">Leaf</tissue>
    </source>
</reference>
<dbReference type="EMBL" id="GGEC01026023">
    <property type="protein sequence ID" value="MBX06507.1"/>
    <property type="molecule type" value="Transcribed_RNA"/>
</dbReference>
<organism evidence="1">
    <name type="scientific">Rhizophora mucronata</name>
    <name type="common">Asiatic mangrove</name>
    <dbReference type="NCBI Taxonomy" id="61149"/>
    <lineage>
        <taxon>Eukaryota</taxon>
        <taxon>Viridiplantae</taxon>
        <taxon>Streptophyta</taxon>
        <taxon>Embryophyta</taxon>
        <taxon>Tracheophyta</taxon>
        <taxon>Spermatophyta</taxon>
        <taxon>Magnoliopsida</taxon>
        <taxon>eudicotyledons</taxon>
        <taxon>Gunneridae</taxon>
        <taxon>Pentapetalae</taxon>
        <taxon>rosids</taxon>
        <taxon>fabids</taxon>
        <taxon>Malpighiales</taxon>
        <taxon>Rhizophoraceae</taxon>
        <taxon>Rhizophora</taxon>
    </lineage>
</organism>